<keyword evidence="5" id="KW-1185">Reference proteome</keyword>
<feature type="transmembrane region" description="Helical" evidence="1">
    <location>
        <begin position="75"/>
        <end position="98"/>
    </location>
</feature>
<sequence length="384" mass="43130">MDDHKLTRYFEGKATVEEVKEIIEWLEADEANEDHFYQLKAQHVASTFSETSNKMDLDKKWETFRGQLNDGTPSLPLFIALRYAAAVILLLGVGYVLYTNPFSAAPTDPHIAENTITLKLGNGEVVAIDELSDLPILTKKGKIIGHQSGNRLSYVTNGKDDLPDEINYNTLTVPYAKRFEIILPDSTHVTLNAGSSLTYPTSFENSDIRAVTLIGEAYFKVKKAPSQPFIVHADETAIRVLGTQFNVSSYPEDELVQTALVEGKVSIYDGAETYAPETSHLLSPGQVANWNKAENHIQINETSLDMYTAWLHGKIIFKNVPFTNIMKKLERHYDVDIVNLNGALESERYTASFDVESIKEVMETFKRAYGLQYQIKGNKITIHD</sequence>
<comment type="caution">
    <text evidence="4">The sequence shown here is derived from an EMBL/GenBank/DDBJ whole genome shotgun (WGS) entry which is preliminary data.</text>
</comment>
<accession>A0ABQ1V4U0</accession>
<evidence type="ECO:0008006" key="6">
    <source>
        <dbReference type="Google" id="ProtNLM"/>
    </source>
</evidence>
<dbReference type="Gene3D" id="2.60.120.1440">
    <property type="match status" value="1"/>
</dbReference>
<reference evidence="5" key="1">
    <citation type="journal article" date="2019" name="Int. J. Syst. Evol. Microbiol.">
        <title>The Global Catalogue of Microorganisms (GCM) 10K type strain sequencing project: providing services to taxonomists for standard genome sequencing and annotation.</title>
        <authorList>
            <consortium name="The Broad Institute Genomics Platform"/>
            <consortium name="The Broad Institute Genome Sequencing Center for Infectious Disease"/>
            <person name="Wu L."/>
            <person name="Ma J."/>
        </authorList>
    </citation>
    <scope>NUCLEOTIDE SEQUENCE [LARGE SCALE GENOMIC DNA]</scope>
    <source>
        <strain evidence="5">CGMCC 1.15407</strain>
    </source>
</reference>
<dbReference type="EMBL" id="BMIU01000015">
    <property type="protein sequence ID" value="GGF38991.1"/>
    <property type="molecule type" value="Genomic_DNA"/>
</dbReference>
<dbReference type="Pfam" id="PF16344">
    <property type="entry name" value="FecR_C"/>
    <property type="match status" value="1"/>
</dbReference>
<evidence type="ECO:0000313" key="4">
    <source>
        <dbReference type="EMBL" id="GGF38991.1"/>
    </source>
</evidence>
<gene>
    <name evidence="4" type="ORF">GCM10011339_29430</name>
</gene>
<name>A0ABQ1V4U0_9BACT</name>
<evidence type="ECO:0000313" key="5">
    <source>
        <dbReference type="Proteomes" id="UP000647339"/>
    </source>
</evidence>
<dbReference type="InterPro" id="IPR032508">
    <property type="entry name" value="FecR_C"/>
</dbReference>
<dbReference type="Pfam" id="PF04773">
    <property type="entry name" value="FecR"/>
    <property type="match status" value="1"/>
</dbReference>
<feature type="domain" description="Protein FecR C-terminal" evidence="3">
    <location>
        <begin position="314"/>
        <end position="382"/>
    </location>
</feature>
<keyword evidence="1" id="KW-0472">Membrane</keyword>
<proteinExistence type="predicted"/>
<dbReference type="Gene3D" id="3.55.50.30">
    <property type="match status" value="1"/>
</dbReference>
<dbReference type="PANTHER" id="PTHR30273">
    <property type="entry name" value="PERIPLASMIC SIGNAL SENSOR AND SIGMA FACTOR ACTIVATOR FECR-RELATED"/>
    <property type="match status" value="1"/>
</dbReference>
<keyword evidence="1" id="KW-0812">Transmembrane</keyword>
<organism evidence="4 5">
    <name type="scientific">Echinicola rosea</name>
    <dbReference type="NCBI Taxonomy" id="1807691"/>
    <lineage>
        <taxon>Bacteria</taxon>
        <taxon>Pseudomonadati</taxon>
        <taxon>Bacteroidota</taxon>
        <taxon>Cytophagia</taxon>
        <taxon>Cytophagales</taxon>
        <taxon>Cyclobacteriaceae</taxon>
        <taxon>Echinicola</taxon>
    </lineage>
</organism>
<evidence type="ECO:0000259" key="3">
    <source>
        <dbReference type="Pfam" id="PF16344"/>
    </source>
</evidence>
<dbReference type="InterPro" id="IPR006860">
    <property type="entry name" value="FecR"/>
</dbReference>
<evidence type="ECO:0000259" key="2">
    <source>
        <dbReference type="Pfam" id="PF04773"/>
    </source>
</evidence>
<evidence type="ECO:0000256" key="1">
    <source>
        <dbReference type="SAM" id="Phobius"/>
    </source>
</evidence>
<dbReference type="InterPro" id="IPR012373">
    <property type="entry name" value="Ferrdict_sens_TM"/>
</dbReference>
<dbReference type="Proteomes" id="UP000647339">
    <property type="component" value="Unassembled WGS sequence"/>
</dbReference>
<protein>
    <recommendedName>
        <fullName evidence="6">FecR family protein</fullName>
    </recommendedName>
</protein>
<dbReference type="PIRSF" id="PIRSF018266">
    <property type="entry name" value="FecR"/>
    <property type="match status" value="1"/>
</dbReference>
<keyword evidence="1" id="KW-1133">Transmembrane helix</keyword>
<dbReference type="PANTHER" id="PTHR30273:SF2">
    <property type="entry name" value="PROTEIN FECR"/>
    <property type="match status" value="1"/>
</dbReference>
<feature type="domain" description="FecR protein" evidence="2">
    <location>
        <begin position="175"/>
        <end position="265"/>
    </location>
</feature>
<dbReference type="RefSeq" id="WP_137403521.1">
    <property type="nucleotide sequence ID" value="NZ_BMIU01000015.1"/>
</dbReference>